<feature type="non-terminal residue" evidence="4">
    <location>
        <position position="186"/>
    </location>
</feature>
<gene>
    <name evidence="4" type="ORF">D6J04_14755</name>
</gene>
<dbReference type="GO" id="GO:0009366">
    <property type="term" value="C:enterobactin synthetase complex"/>
    <property type="evidence" value="ECO:0007669"/>
    <property type="project" value="TreeGrafter"/>
</dbReference>
<dbReference type="FunFam" id="2.30.38.10:FF:000001">
    <property type="entry name" value="Non-ribosomal peptide synthetase PvdI"/>
    <property type="match status" value="1"/>
</dbReference>
<organism evidence="4 5">
    <name type="scientific">Legionella taurinensis</name>
    <dbReference type="NCBI Taxonomy" id="70611"/>
    <lineage>
        <taxon>Bacteria</taxon>
        <taxon>Pseudomonadati</taxon>
        <taxon>Pseudomonadota</taxon>
        <taxon>Gammaproteobacteria</taxon>
        <taxon>Legionellales</taxon>
        <taxon>Legionellaceae</taxon>
        <taxon>Legionella</taxon>
    </lineage>
</organism>
<dbReference type="InterPro" id="IPR000873">
    <property type="entry name" value="AMP-dep_synth/lig_dom"/>
</dbReference>
<keyword evidence="2" id="KW-0597">Phosphoprotein</keyword>
<dbReference type="PANTHER" id="PTHR45527">
    <property type="entry name" value="NONRIBOSOMAL PEPTIDE SYNTHETASE"/>
    <property type="match status" value="1"/>
</dbReference>
<dbReference type="EMBL" id="QZWB01000047">
    <property type="protein sequence ID" value="RJT43043.1"/>
    <property type="molecule type" value="Genomic_DNA"/>
</dbReference>
<keyword evidence="1" id="KW-0596">Phosphopantetheine</keyword>
<reference evidence="4 5" key="1">
    <citation type="submission" date="2018-09" db="EMBL/GenBank/DDBJ databases">
        <title>Draft genome sequences of Legionella taurinensis isolated from water samples.</title>
        <authorList>
            <person name="Chakeri A."/>
            <person name="Allerberger F."/>
            <person name="Kundi M."/>
            <person name="Ruppitsch W."/>
            <person name="Schmid D."/>
        </authorList>
    </citation>
    <scope>NUCLEOTIDE SEQUENCE [LARGE SCALE GENOMIC DNA]</scope>
    <source>
        <strain evidence="4 5">4570-18-6</strain>
    </source>
</reference>
<dbReference type="Proteomes" id="UP000270757">
    <property type="component" value="Unassembled WGS sequence"/>
</dbReference>
<dbReference type="Pfam" id="PF00501">
    <property type="entry name" value="AMP-binding"/>
    <property type="match status" value="1"/>
</dbReference>
<proteinExistence type="predicted"/>
<evidence type="ECO:0000313" key="4">
    <source>
        <dbReference type="EMBL" id="RJT43043.1"/>
    </source>
</evidence>
<dbReference type="SUPFAM" id="SSF56801">
    <property type="entry name" value="Acetyl-CoA synthetase-like"/>
    <property type="match status" value="1"/>
</dbReference>
<accession>A0A3A5L0I0</accession>
<evidence type="ECO:0000313" key="5">
    <source>
        <dbReference type="Proteomes" id="UP000270757"/>
    </source>
</evidence>
<protein>
    <recommendedName>
        <fullName evidence="3">AMP-dependent synthetase/ligase domain-containing protein</fullName>
    </recommendedName>
</protein>
<dbReference type="GO" id="GO:0031177">
    <property type="term" value="F:phosphopantetheine binding"/>
    <property type="evidence" value="ECO:0007669"/>
    <property type="project" value="TreeGrafter"/>
</dbReference>
<dbReference type="InterPro" id="IPR042099">
    <property type="entry name" value="ANL_N_sf"/>
</dbReference>
<sequence length="186" mass="19992">VSVVHFVPSMMSVFTPEALRRPDAGASLRTVFASGEALAPATAQSLRRALPQVSVHNLYGPTEAAVDVTYHAVSDADTAVVPIGSPVWNTDVRVLDSSLRPVPVGVSGELYLSGVQLARGYVSRPDLTADRFVADPFAVDGARMYRTGDVVRWLPAGELEYVGRSDFQVKLRGLRIELGEIESALL</sequence>
<dbReference type="GO" id="GO:0047527">
    <property type="term" value="F:2,3-dihydroxybenzoate-serine ligase activity"/>
    <property type="evidence" value="ECO:0007669"/>
    <property type="project" value="TreeGrafter"/>
</dbReference>
<comment type="caution">
    <text evidence="4">The sequence shown here is derived from an EMBL/GenBank/DDBJ whole genome shotgun (WGS) entry which is preliminary data.</text>
</comment>
<dbReference type="GO" id="GO:0043041">
    <property type="term" value="P:amino acid activation for nonribosomal peptide biosynthetic process"/>
    <property type="evidence" value="ECO:0007669"/>
    <property type="project" value="TreeGrafter"/>
</dbReference>
<dbReference type="Gene3D" id="3.30.300.30">
    <property type="match status" value="1"/>
</dbReference>
<dbReference type="Gene3D" id="3.40.50.12780">
    <property type="entry name" value="N-terminal domain of ligase-like"/>
    <property type="match status" value="1"/>
</dbReference>
<dbReference type="InterPro" id="IPR045851">
    <property type="entry name" value="AMP-bd_C_sf"/>
</dbReference>
<name>A0A3A5L0I0_9GAMM</name>
<evidence type="ECO:0000259" key="3">
    <source>
        <dbReference type="Pfam" id="PF00501"/>
    </source>
</evidence>
<dbReference type="AlphaFoldDB" id="A0A3A5L0I0"/>
<evidence type="ECO:0000256" key="2">
    <source>
        <dbReference type="ARBA" id="ARBA00022553"/>
    </source>
</evidence>
<feature type="non-terminal residue" evidence="4">
    <location>
        <position position="1"/>
    </location>
</feature>
<feature type="domain" description="AMP-dependent synthetase/ligase" evidence="3">
    <location>
        <begin position="1"/>
        <end position="121"/>
    </location>
</feature>
<dbReference type="GO" id="GO:0009239">
    <property type="term" value="P:enterobactin biosynthetic process"/>
    <property type="evidence" value="ECO:0007669"/>
    <property type="project" value="TreeGrafter"/>
</dbReference>
<dbReference type="PANTHER" id="PTHR45527:SF1">
    <property type="entry name" value="FATTY ACID SYNTHASE"/>
    <property type="match status" value="1"/>
</dbReference>
<evidence type="ECO:0000256" key="1">
    <source>
        <dbReference type="ARBA" id="ARBA00022450"/>
    </source>
</evidence>
<dbReference type="GO" id="GO:0005829">
    <property type="term" value="C:cytosol"/>
    <property type="evidence" value="ECO:0007669"/>
    <property type="project" value="TreeGrafter"/>
</dbReference>